<keyword evidence="2" id="KW-1185">Reference proteome</keyword>
<dbReference type="EMBL" id="AZEC01000010">
    <property type="protein sequence ID" value="KRL11909.1"/>
    <property type="molecule type" value="Genomic_DNA"/>
</dbReference>
<evidence type="ECO:0000313" key="2">
    <source>
        <dbReference type="Proteomes" id="UP000051330"/>
    </source>
</evidence>
<dbReference type="Proteomes" id="UP000051330">
    <property type="component" value="Unassembled WGS sequence"/>
</dbReference>
<dbReference type="Gene3D" id="3.40.50.300">
    <property type="entry name" value="P-loop containing nucleotide triphosphate hydrolases"/>
    <property type="match status" value="1"/>
</dbReference>
<gene>
    <name evidence="1" type="ORF">FD09_GL000517</name>
</gene>
<organism evidence="1 2">
    <name type="scientific">Schleiferilactobacillus perolens DSM 12744</name>
    <dbReference type="NCBI Taxonomy" id="1423792"/>
    <lineage>
        <taxon>Bacteria</taxon>
        <taxon>Bacillati</taxon>
        <taxon>Bacillota</taxon>
        <taxon>Bacilli</taxon>
        <taxon>Lactobacillales</taxon>
        <taxon>Lactobacillaceae</taxon>
        <taxon>Schleiferilactobacillus</taxon>
    </lineage>
</organism>
<sequence length="184" mass="21696">MAVGKTTALKYLQEHSSKATVSYEENRHVIAEIHDRQLDKNNFGDYVEIQRLFIQNELDRYKKYRNEKCVVMDFGSEEIYFHTLNFPLSKGLNWPVADTLADELNELKEILPKRILYLRASLKTLRRNKENDLTRDRGFFDTYVTTLLPLKEKWFANDHTVDFIGVDNLSSEQLGFAVQEWVEQ</sequence>
<dbReference type="AlphaFoldDB" id="A0A0R1N2I1"/>
<accession>A0A0R1N2I1</accession>
<proteinExistence type="predicted"/>
<reference evidence="1 2" key="1">
    <citation type="journal article" date="2015" name="Genome Announc.">
        <title>Expanding the biotechnology potential of lactobacilli through comparative genomics of 213 strains and associated genera.</title>
        <authorList>
            <person name="Sun Z."/>
            <person name="Harris H.M."/>
            <person name="McCann A."/>
            <person name="Guo C."/>
            <person name="Argimon S."/>
            <person name="Zhang W."/>
            <person name="Yang X."/>
            <person name="Jeffery I.B."/>
            <person name="Cooney J.C."/>
            <person name="Kagawa T.F."/>
            <person name="Liu W."/>
            <person name="Song Y."/>
            <person name="Salvetti E."/>
            <person name="Wrobel A."/>
            <person name="Rasinkangas P."/>
            <person name="Parkhill J."/>
            <person name="Rea M.C."/>
            <person name="O'Sullivan O."/>
            <person name="Ritari J."/>
            <person name="Douillard F.P."/>
            <person name="Paul Ross R."/>
            <person name="Yang R."/>
            <person name="Briner A.E."/>
            <person name="Felis G.E."/>
            <person name="de Vos W.M."/>
            <person name="Barrangou R."/>
            <person name="Klaenhammer T.R."/>
            <person name="Caufield P.W."/>
            <person name="Cui Y."/>
            <person name="Zhang H."/>
            <person name="O'Toole P.W."/>
        </authorList>
    </citation>
    <scope>NUCLEOTIDE SEQUENCE [LARGE SCALE GENOMIC DNA]</scope>
    <source>
        <strain evidence="1 2">DSM 12744</strain>
    </source>
</reference>
<protein>
    <recommendedName>
        <fullName evidence="3">NadR/Ttd14 AAA domain-containing protein</fullName>
    </recommendedName>
</protein>
<dbReference type="SUPFAM" id="SSF52540">
    <property type="entry name" value="P-loop containing nucleoside triphosphate hydrolases"/>
    <property type="match status" value="1"/>
</dbReference>
<evidence type="ECO:0000313" key="1">
    <source>
        <dbReference type="EMBL" id="KRL11909.1"/>
    </source>
</evidence>
<evidence type="ECO:0008006" key="3">
    <source>
        <dbReference type="Google" id="ProtNLM"/>
    </source>
</evidence>
<comment type="caution">
    <text evidence="1">The sequence shown here is derived from an EMBL/GenBank/DDBJ whole genome shotgun (WGS) entry which is preliminary data.</text>
</comment>
<name>A0A0R1N2I1_9LACO</name>
<dbReference type="InterPro" id="IPR027417">
    <property type="entry name" value="P-loop_NTPase"/>
</dbReference>
<dbReference type="STRING" id="1423792.FD09_GL000517"/>
<dbReference type="PATRIC" id="fig|1423792.3.peg.526"/>